<protein>
    <submittedName>
        <fullName evidence="1">Uncharacterized protein</fullName>
    </submittedName>
</protein>
<evidence type="ECO:0000313" key="2">
    <source>
        <dbReference type="Proteomes" id="UP001605036"/>
    </source>
</evidence>
<dbReference type="AlphaFoldDB" id="A0ABD1Z243"/>
<dbReference type="EMBL" id="JBHFFA010000002">
    <property type="protein sequence ID" value="KAL2641570.1"/>
    <property type="molecule type" value="Genomic_DNA"/>
</dbReference>
<keyword evidence="2" id="KW-1185">Reference proteome</keyword>
<gene>
    <name evidence="1" type="ORF">R1flu_009157</name>
</gene>
<name>A0ABD1Z243_9MARC</name>
<dbReference type="Proteomes" id="UP001605036">
    <property type="component" value="Unassembled WGS sequence"/>
</dbReference>
<comment type="caution">
    <text evidence="1">The sequence shown here is derived from an EMBL/GenBank/DDBJ whole genome shotgun (WGS) entry which is preliminary data.</text>
</comment>
<reference evidence="1 2" key="1">
    <citation type="submission" date="2024-09" db="EMBL/GenBank/DDBJ databases">
        <title>Chromosome-scale assembly of Riccia fluitans.</title>
        <authorList>
            <person name="Paukszto L."/>
            <person name="Sawicki J."/>
            <person name="Karawczyk K."/>
            <person name="Piernik-Szablinska J."/>
            <person name="Szczecinska M."/>
            <person name="Mazdziarz M."/>
        </authorList>
    </citation>
    <scope>NUCLEOTIDE SEQUENCE [LARGE SCALE GENOMIC DNA]</scope>
    <source>
        <strain evidence="1">Rf_01</strain>
        <tissue evidence="1">Aerial parts of the thallus</tissue>
    </source>
</reference>
<sequence>MTSKGKEKVVAKSVETPMRDSSCSIELDSLPPVNTLDIWTREYRIQTLNLMLMLWDWRILIPNVMKELRGEDTFVGDLSFKLRG</sequence>
<accession>A0ABD1Z243</accession>
<proteinExistence type="predicted"/>
<evidence type="ECO:0000313" key="1">
    <source>
        <dbReference type="EMBL" id="KAL2641570.1"/>
    </source>
</evidence>
<organism evidence="1 2">
    <name type="scientific">Riccia fluitans</name>
    <dbReference type="NCBI Taxonomy" id="41844"/>
    <lineage>
        <taxon>Eukaryota</taxon>
        <taxon>Viridiplantae</taxon>
        <taxon>Streptophyta</taxon>
        <taxon>Embryophyta</taxon>
        <taxon>Marchantiophyta</taxon>
        <taxon>Marchantiopsida</taxon>
        <taxon>Marchantiidae</taxon>
        <taxon>Marchantiales</taxon>
        <taxon>Ricciaceae</taxon>
        <taxon>Riccia</taxon>
    </lineage>
</organism>